<dbReference type="EMBL" id="PJCH01000003">
    <property type="protein sequence ID" value="PQA89245.1"/>
    <property type="molecule type" value="Genomic_DNA"/>
</dbReference>
<proteinExistence type="predicted"/>
<dbReference type="AlphaFoldDB" id="A0A2S7K9R8"/>
<dbReference type="InterPro" id="IPR019627">
    <property type="entry name" value="YAcAr"/>
</dbReference>
<sequence>MQSPTARILENLALFGPGAIAPEDDPLDDNSDVAGAIEGLVTHAGDALQGTPLEAYADDIAWGLVNLFHRKADWLERDLREAESLCQSLIRSQDGSEARSVELERATQKARALAAHIGEFENMRDRLADEFAALTGSSWRPRSGVKKGRPGVTAAIIEARDFIDARRARECEARAPKGPLIAFSGGADWTDADAIFRVLDKVRARHPDMVLAHTAQARGADLVAARWADARKVDQVAFRPHFERHGRAAPFRRNDEMIAAGLAGCVIFPGNGVTLNLGQKAEKAGVFVLRCGFDRRA</sequence>
<evidence type="ECO:0000313" key="3">
    <source>
        <dbReference type="Proteomes" id="UP000239504"/>
    </source>
</evidence>
<name>A0A2S7K9R8_9PROT</name>
<dbReference type="Pfam" id="PF10686">
    <property type="entry name" value="YAcAr"/>
    <property type="match status" value="1"/>
</dbReference>
<reference evidence="2 3" key="1">
    <citation type="submission" date="2017-12" db="EMBL/GenBank/DDBJ databases">
        <authorList>
            <person name="Hurst M.R.H."/>
        </authorList>
    </citation>
    <scope>NUCLEOTIDE SEQUENCE [LARGE SCALE GENOMIC DNA]</scope>
    <source>
        <strain evidence="2 3">SY-3-19</strain>
    </source>
</reference>
<comment type="caution">
    <text evidence="2">The sequence shown here is derived from an EMBL/GenBank/DDBJ whole genome shotgun (WGS) entry which is preliminary data.</text>
</comment>
<evidence type="ECO:0000313" key="2">
    <source>
        <dbReference type="EMBL" id="PQA89245.1"/>
    </source>
</evidence>
<feature type="domain" description="YspA cpYpsA-related SLOG" evidence="1">
    <location>
        <begin position="181"/>
        <end position="245"/>
    </location>
</feature>
<dbReference type="Proteomes" id="UP000239504">
    <property type="component" value="Unassembled WGS sequence"/>
</dbReference>
<gene>
    <name evidence="2" type="ORF">CW354_04730</name>
</gene>
<protein>
    <recommendedName>
        <fullName evidence="1">YspA cpYpsA-related SLOG domain-containing protein</fullName>
    </recommendedName>
</protein>
<keyword evidence="3" id="KW-1185">Reference proteome</keyword>
<dbReference type="OrthoDB" id="9806973at2"/>
<organism evidence="2 3">
    <name type="scientific">Hyphococcus luteus</name>
    <dbReference type="NCBI Taxonomy" id="2058213"/>
    <lineage>
        <taxon>Bacteria</taxon>
        <taxon>Pseudomonadati</taxon>
        <taxon>Pseudomonadota</taxon>
        <taxon>Alphaproteobacteria</taxon>
        <taxon>Parvularculales</taxon>
        <taxon>Parvularculaceae</taxon>
        <taxon>Hyphococcus</taxon>
    </lineage>
</organism>
<dbReference type="RefSeq" id="WP_104828883.1">
    <property type="nucleotide sequence ID" value="NZ_PJCH01000003.1"/>
</dbReference>
<evidence type="ECO:0000259" key="1">
    <source>
        <dbReference type="Pfam" id="PF10686"/>
    </source>
</evidence>
<accession>A0A2S7K9R8</accession>